<protein>
    <submittedName>
        <fullName evidence="20">Carboxypeptidase</fullName>
    </submittedName>
</protein>
<evidence type="ECO:0000256" key="16">
    <source>
        <dbReference type="ARBA" id="ARBA00057299"/>
    </source>
</evidence>
<dbReference type="PROSITE" id="PS00132">
    <property type="entry name" value="CARBOXYPEPT_ZN_1"/>
    <property type="match status" value="1"/>
</dbReference>
<dbReference type="PANTHER" id="PTHR11705">
    <property type="entry name" value="PROTEASE FAMILY M14 CARBOXYPEPTIDASE A,B"/>
    <property type="match status" value="1"/>
</dbReference>
<evidence type="ECO:0000256" key="3">
    <source>
        <dbReference type="ARBA" id="ARBA00004613"/>
    </source>
</evidence>
<evidence type="ECO:0000256" key="13">
    <source>
        <dbReference type="ARBA" id="ARBA00023049"/>
    </source>
</evidence>
<sequence>IKWKMGHFFKTVTKFFYGITRTRMETLIAFSVLVLFVSGYEEFRGDQVVRVKAKSLAHLTLLKKYIETEKNVDVWGEGEEYEFHLPSKQISSFEKWLTENGISYEVLVFDLEDLLNEEEVSNTKNSSTFDYNKYNDWSEIKEELLHLSRKHSSKAFLFNVGKTYEGEDQIGIKVTNGDGRSKPVVWIDGGIHAREWISPATVMYFMNKLLTNKADDRVSRVLAKYDFYLMPVFNIDGYKYTFTNRSTRLWRKTRTKYKESKPPYKTCYGADPNRNWDSHWETGINASDNCTTDYYRGPFAGSEKCVANVQTFLRQLKNLTSYWNIHAFSQLVLTTWSWTSALSKDYPEIKRVGDVFAEAVSKRYGTHYKVGPPSRFLYPASGCSIDFAHDELKVVYSYGLELRDKGHYGFVLPANQIQPSGEETSDALLAAVLAMKPEYQMSSSSRATRIRFLNDDNPAVLFILVFLSILFIYRYCS</sequence>
<evidence type="ECO:0000256" key="4">
    <source>
        <dbReference type="ARBA" id="ARBA00005988"/>
    </source>
</evidence>
<comment type="cofactor">
    <cofactor evidence="1">
        <name>Zn(2+)</name>
        <dbReference type="ChEBI" id="CHEBI:29105"/>
    </cofactor>
</comment>
<dbReference type="GO" id="GO:0004181">
    <property type="term" value="F:metallocarboxypeptidase activity"/>
    <property type="evidence" value="ECO:0007669"/>
    <property type="project" value="InterPro"/>
</dbReference>
<organism evidence="20">
    <name type="scientific">Clytia hemisphaerica</name>
    <dbReference type="NCBI Taxonomy" id="252671"/>
    <lineage>
        <taxon>Eukaryota</taxon>
        <taxon>Metazoa</taxon>
        <taxon>Cnidaria</taxon>
        <taxon>Hydrozoa</taxon>
        <taxon>Hydroidolina</taxon>
        <taxon>Leptothecata</taxon>
        <taxon>Obeliida</taxon>
        <taxon>Clytiidae</taxon>
        <taxon>Clytia</taxon>
    </lineage>
</organism>
<keyword evidence="11" id="KW-0862">Zinc</keyword>
<evidence type="ECO:0000256" key="12">
    <source>
        <dbReference type="ARBA" id="ARBA00023026"/>
    </source>
</evidence>
<dbReference type="EMBL" id="GBGP01000015">
    <property type="protein sequence ID" value="JAC85168.1"/>
    <property type="molecule type" value="mRNA"/>
</dbReference>
<evidence type="ECO:0000256" key="7">
    <source>
        <dbReference type="ARBA" id="ARBA00022670"/>
    </source>
</evidence>
<keyword evidence="14" id="KW-0865">Zymogen</keyword>
<keyword evidence="13" id="KW-0482">Metalloprotease</keyword>
<comment type="subcellular location">
    <subcellularLocation>
        <location evidence="3">Secreted</location>
    </subcellularLocation>
</comment>
<keyword evidence="18" id="KW-1133">Transmembrane helix</keyword>
<evidence type="ECO:0000313" key="20">
    <source>
        <dbReference type="EMBL" id="JAC85168.1"/>
    </source>
</evidence>
<comment type="function">
    <text evidence="16">Involved in the digestion of the blood meal.</text>
</comment>
<evidence type="ECO:0000256" key="10">
    <source>
        <dbReference type="ARBA" id="ARBA00022801"/>
    </source>
</evidence>
<feature type="domain" description="Peptidase M14" evidence="19">
    <location>
        <begin position="133"/>
        <end position="435"/>
    </location>
</feature>
<evidence type="ECO:0000256" key="9">
    <source>
        <dbReference type="ARBA" id="ARBA00022729"/>
    </source>
</evidence>
<evidence type="ECO:0000256" key="5">
    <source>
        <dbReference type="ARBA" id="ARBA00022525"/>
    </source>
</evidence>
<dbReference type="PRINTS" id="PR00765">
    <property type="entry name" value="CRBOXYPTASEA"/>
</dbReference>
<dbReference type="SUPFAM" id="SSF54897">
    <property type="entry name" value="Protease propeptides/inhibitors"/>
    <property type="match status" value="1"/>
</dbReference>
<keyword evidence="15" id="KW-1015">Disulfide bond</keyword>
<dbReference type="InterPro" id="IPR036990">
    <property type="entry name" value="M14A-like_propep"/>
</dbReference>
<dbReference type="InterPro" id="IPR057246">
    <property type="entry name" value="CARBOXYPEPT_ZN_1"/>
</dbReference>
<keyword evidence="8" id="KW-0479">Metal-binding</keyword>
<keyword evidence="5" id="KW-0964">Secreted</keyword>
<dbReference type="GO" id="GO:0006508">
    <property type="term" value="P:proteolysis"/>
    <property type="evidence" value="ECO:0007669"/>
    <property type="project" value="UniProtKB-KW"/>
</dbReference>
<feature type="non-terminal residue" evidence="20">
    <location>
        <position position="1"/>
    </location>
</feature>
<keyword evidence="12" id="KW-0843">Virulence</keyword>
<feature type="active site" description="Proton donor/acceptor" evidence="17">
    <location>
        <position position="401"/>
    </location>
</feature>
<dbReference type="Pfam" id="PF00246">
    <property type="entry name" value="Peptidase_M14"/>
    <property type="match status" value="1"/>
</dbReference>
<keyword evidence="18" id="KW-0472">Membrane</keyword>
<evidence type="ECO:0000256" key="11">
    <source>
        <dbReference type="ARBA" id="ARBA00022833"/>
    </source>
</evidence>
<evidence type="ECO:0000256" key="18">
    <source>
        <dbReference type="SAM" id="Phobius"/>
    </source>
</evidence>
<evidence type="ECO:0000256" key="15">
    <source>
        <dbReference type="ARBA" id="ARBA00023157"/>
    </source>
</evidence>
<keyword evidence="7" id="KW-0645">Protease</keyword>
<dbReference type="PANTHER" id="PTHR11705:SF143">
    <property type="entry name" value="SLL0236 PROTEIN"/>
    <property type="match status" value="1"/>
</dbReference>
<evidence type="ECO:0000256" key="8">
    <source>
        <dbReference type="ARBA" id="ARBA00022723"/>
    </source>
</evidence>
<name>A0A069DM98_9CNID</name>
<feature type="transmembrane region" description="Helical" evidence="18">
    <location>
        <begin position="459"/>
        <end position="476"/>
    </location>
</feature>
<dbReference type="FunFam" id="3.40.630.10:FF:000040">
    <property type="entry name" value="zinc carboxypeptidase"/>
    <property type="match status" value="1"/>
</dbReference>
<dbReference type="GO" id="GO:0005615">
    <property type="term" value="C:extracellular space"/>
    <property type="evidence" value="ECO:0007669"/>
    <property type="project" value="TreeGrafter"/>
</dbReference>
<keyword evidence="9" id="KW-0732">Signal</keyword>
<dbReference type="Pfam" id="PF02244">
    <property type="entry name" value="Propep_M14"/>
    <property type="match status" value="1"/>
</dbReference>
<accession>A0A069DM98</accession>
<dbReference type="InterPro" id="IPR003146">
    <property type="entry name" value="M14A_act_pep"/>
</dbReference>
<evidence type="ECO:0000256" key="17">
    <source>
        <dbReference type="PROSITE-ProRule" id="PRU01379"/>
    </source>
</evidence>
<keyword evidence="6 20" id="KW-0121">Carboxypeptidase</keyword>
<dbReference type="SMART" id="SM00631">
    <property type="entry name" value="Zn_pept"/>
    <property type="match status" value="1"/>
</dbReference>
<dbReference type="InterPro" id="IPR000834">
    <property type="entry name" value="Peptidase_M14"/>
</dbReference>
<dbReference type="PROSITE" id="PS52035">
    <property type="entry name" value="PEPTIDASE_M14"/>
    <property type="match status" value="1"/>
</dbReference>
<evidence type="ECO:0000256" key="2">
    <source>
        <dbReference type="ARBA" id="ARBA00003091"/>
    </source>
</evidence>
<dbReference type="Gene3D" id="3.30.70.340">
    <property type="entry name" value="Metallocarboxypeptidase-like"/>
    <property type="match status" value="1"/>
</dbReference>
<dbReference type="CDD" id="cd03860">
    <property type="entry name" value="M14_CP_A-B_like"/>
    <property type="match status" value="1"/>
</dbReference>
<reference evidence="20" key="1">
    <citation type="journal article" date="2014" name="PLoS Genet.">
        <title>Differential Responses to Wnt and PCP Disruption Predict Expression and Developmental Function of Conserved and Novel Genes in a Cnidarian.</title>
        <authorList>
            <person name="Lapebie P."/>
            <person name="Ruggiero A."/>
            <person name="Barreau C."/>
            <person name="Chevalier S."/>
            <person name="Chang P."/>
            <person name="Dru P."/>
            <person name="Houliston E."/>
            <person name="Momose T."/>
        </authorList>
    </citation>
    <scope>NUCLEOTIDE SEQUENCE</scope>
</reference>
<evidence type="ECO:0000256" key="14">
    <source>
        <dbReference type="ARBA" id="ARBA00023145"/>
    </source>
</evidence>
<evidence type="ECO:0000259" key="19">
    <source>
        <dbReference type="PROSITE" id="PS52035"/>
    </source>
</evidence>
<keyword evidence="10" id="KW-0378">Hydrolase</keyword>
<proteinExistence type="evidence at transcript level"/>
<dbReference type="AlphaFoldDB" id="A0A069DM98"/>
<evidence type="ECO:0000256" key="1">
    <source>
        <dbReference type="ARBA" id="ARBA00001947"/>
    </source>
</evidence>
<dbReference type="GO" id="GO:0008270">
    <property type="term" value="F:zinc ion binding"/>
    <property type="evidence" value="ECO:0007669"/>
    <property type="project" value="InterPro"/>
</dbReference>
<evidence type="ECO:0000256" key="6">
    <source>
        <dbReference type="ARBA" id="ARBA00022645"/>
    </source>
</evidence>
<keyword evidence="18" id="KW-0812">Transmembrane</keyword>
<dbReference type="Gene3D" id="3.40.630.10">
    <property type="entry name" value="Zn peptidases"/>
    <property type="match status" value="1"/>
</dbReference>
<dbReference type="SUPFAM" id="SSF53187">
    <property type="entry name" value="Zn-dependent exopeptidases"/>
    <property type="match status" value="1"/>
</dbReference>
<comment type="function">
    <text evidence="2">Extracellular metalloprotease that contributes to pathogenicity.</text>
</comment>
<comment type="similarity">
    <text evidence="4 17">Belongs to the peptidase M14 family.</text>
</comment>